<gene>
    <name evidence="13" type="ORF">DSM107003_18160</name>
</gene>
<feature type="domain" description="Peptidase C14 caspase" evidence="11">
    <location>
        <begin position="11"/>
        <end position="252"/>
    </location>
</feature>
<evidence type="ECO:0000256" key="8">
    <source>
        <dbReference type="ARBA" id="ARBA00023175"/>
    </source>
</evidence>
<dbReference type="SMART" id="SM00028">
    <property type="entry name" value="TPR"/>
    <property type="match status" value="6"/>
</dbReference>
<evidence type="ECO:0000259" key="11">
    <source>
        <dbReference type="Pfam" id="PF00656"/>
    </source>
</evidence>
<dbReference type="InterPro" id="IPR002151">
    <property type="entry name" value="Kinesin_light"/>
</dbReference>
<sequence>MMNFTAKPERTYALVVGIEKYQEKAWNVTAPAMDALKFGHWLIQRGVPKANIRLCLSYLKEHQDLFSQADLEIEPATEANIFAIITDFLSQQPGDLLYIFWAGHGLITSERERRLLSADITKQNWQNIDLNSLLLFLNSDTFAISNHVVIIDACANYLVESAGRPTNLGGRIFSNGKPRTESQQFILLATREGEKAKVNPQERTGYFSQAVREALEQEPPNIWPPDMLKVADKVKQQFASLDKQQLPTYYFHQNWDGDKHSENPFTKLITPQNIPRSSVIKFVGRETALTDLHQKLQQRERVAITAIAGMGGVGKTELALQYASHYWEQGTYPGGVCWLRVRNEDIGTQILQFAINQLGLKPPEDFDLKAQIDYCWRVWQDGDVLIIVDDVIKYEQIQDYLPPSLPKFKFRVLVTTRIQQLQESFQNLDLGVLDETAALELLISFIGEERIYREIDAAKQLCADLGYLPLGLELVARYLQRKQDLSLVEMRERLAEKRLQHRSLQKPSAEMTAKLGVQAAFELSWQELNNEAQKLACLLSIFAIAPIPWHLVERCLPDADAEDLEDLRDDFLVKLSLIQRTGTGIYQLHQLIREFLGDKREKLADVDELKRSFCQVMVEEAQEIPQTPNQEQIAAFTLTIPHLSEAATVQKNWLSDEDLILPFLGLSRFYEGQGAYQEALPWLEQCLSATRERLGESHPDIANSLNNLALLYGSQGRYTEAESLHLQALQLRKHLLGESHPDVANSLNNLALLYGFQGRYTEAEPLFLQALQLRKRLLGESHPDVATSLNNLAALYGFQGRYIEAEPLFLQALQLKKRLLGESHPDVATSLNNLALLYGFQGRYTEAEPLYVQALKLRKRLLGESHPDVAQSLNNLALLYRSQGRYTDAEPLYIKALEIAEQRLGVDHPNTITIRNNLQYLRDNYKP</sequence>
<keyword evidence="4" id="KW-0493">Microtubule</keyword>
<keyword evidence="3" id="KW-0963">Cytoplasm</keyword>
<organism evidence="13 14">
    <name type="scientific">Trichormus variabilis SAG 1403-4b</name>
    <dbReference type="NCBI Taxonomy" id="447716"/>
    <lineage>
        <taxon>Bacteria</taxon>
        <taxon>Bacillati</taxon>
        <taxon>Cyanobacteriota</taxon>
        <taxon>Cyanophyceae</taxon>
        <taxon>Nostocales</taxon>
        <taxon>Nostocaceae</taxon>
        <taxon>Trichormus</taxon>
    </lineage>
</organism>
<comment type="subcellular location">
    <subcellularLocation>
        <location evidence="1">Cytoplasm</location>
        <location evidence="1">Cytoskeleton</location>
    </subcellularLocation>
</comment>
<evidence type="ECO:0000256" key="1">
    <source>
        <dbReference type="ARBA" id="ARBA00004245"/>
    </source>
</evidence>
<dbReference type="Gene3D" id="3.40.50.1460">
    <property type="match status" value="1"/>
</dbReference>
<dbReference type="GO" id="GO:0007018">
    <property type="term" value="P:microtubule-based movement"/>
    <property type="evidence" value="ECO:0007669"/>
    <property type="project" value="TreeGrafter"/>
</dbReference>
<keyword evidence="7" id="KW-0175">Coiled coil</keyword>
<dbReference type="InterPro" id="IPR027417">
    <property type="entry name" value="P-loop_NTPase"/>
</dbReference>
<evidence type="ECO:0000256" key="4">
    <source>
        <dbReference type="ARBA" id="ARBA00022701"/>
    </source>
</evidence>
<evidence type="ECO:0000256" key="7">
    <source>
        <dbReference type="ARBA" id="ARBA00023054"/>
    </source>
</evidence>
<reference evidence="13 14" key="1">
    <citation type="journal article" date="2019" name="Genome Biol. Evol.">
        <title>Day and night: Metabolic profiles and evolutionary relationships of six axenic non-marine cyanobacteria.</title>
        <authorList>
            <person name="Will S.E."/>
            <person name="Henke P."/>
            <person name="Boedeker C."/>
            <person name="Huang S."/>
            <person name="Brinkmann H."/>
            <person name="Rohde M."/>
            <person name="Jarek M."/>
            <person name="Friedl T."/>
            <person name="Seufert S."/>
            <person name="Schumacher M."/>
            <person name="Overmann J."/>
            <person name="Neumann-Schaal M."/>
            <person name="Petersen J."/>
        </authorList>
    </citation>
    <scope>NUCLEOTIDE SEQUENCE [LARGE SCALE GENOMIC DNA]</scope>
    <source>
        <strain evidence="13 14">SAG 1403-4b</strain>
    </source>
</reference>
<dbReference type="PANTHER" id="PTHR45783:SF3">
    <property type="entry name" value="KINESIN LIGHT CHAIN"/>
    <property type="match status" value="1"/>
</dbReference>
<dbReference type="PROSITE" id="PS50005">
    <property type="entry name" value="TPR"/>
    <property type="match status" value="2"/>
</dbReference>
<dbReference type="PRINTS" id="PR00381">
    <property type="entry name" value="KINESINLIGHT"/>
</dbReference>
<feature type="repeat" description="TPR" evidence="10">
    <location>
        <begin position="744"/>
        <end position="777"/>
    </location>
</feature>
<dbReference type="Pfam" id="PF00656">
    <property type="entry name" value="Peptidase_C14"/>
    <property type="match status" value="1"/>
</dbReference>
<dbReference type="SUPFAM" id="SSF52540">
    <property type="entry name" value="P-loop containing nucleoside triphosphate hydrolases"/>
    <property type="match status" value="1"/>
</dbReference>
<feature type="repeat" description="TPR" evidence="10">
    <location>
        <begin position="870"/>
        <end position="903"/>
    </location>
</feature>
<evidence type="ECO:0000256" key="3">
    <source>
        <dbReference type="ARBA" id="ARBA00022490"/>
    </source>
</evidence>
<keyword evidence="14" id="KW-1185">Reference proteome</keyword>
<evidence type="ECO:0000256" key="2">
    <source>
        <dbReference type="ARBA" id="ARBA00009622"/>
    </source>
</evidence>
<dbReference type="AlphaFoldDB" id="A0A3S1AAP2"/>
<keyword evidence="9" id="KW-0206">Cytoskeleton</keyword>
<evidence type="ECO:0000256" key="5">
    <source>
        <dbReference type="ARBA" id="ARBA00022737"/>
    </source>
</evidence>
<proteinExistence type="inferred from homology"/>
<dbReference type="GO" id="GO:0005737">
    <property type="term" value="C:cytoplasm"/>
    <property type="evidence" value="ECO:0007669"/>
    <property type="project" value="TreeGrafter"/>
</dbReference>
<dbReference type="Proteomes" id="UP000276103">
    <property type="component" value="Unassembled WGS sequence"/>
</dbReference>
<dbReference type="Gene3D" id="3.40.50.300">
    <property type="entry name" value="P-loop containing nucleotide triphosphate hydrolases"/>
    <property type="match status" value="1"/>
</dbReference>
<comment type="caution">
    <text evidence="13">The sequence shown here is derived from an EMBL/GenBank/DDBJ whole genome shotgun (WGS) entry which is preliminary data.</text>
</comment>
<feature type="domain" description="NB-ARC" evidence="12">
    <location>
        <begin position="286"/>
        <end position="445"/>
    </location>
</feature>
<dbReference type="GO" id="GO:0043531">
    <property type="term" value="F:ADP binding"/>
    <property type="evidence" value="ECO:0007669"/>
    <property type="project" value="InterPro"/>
</dbReference>
<dbReference type="SUPFAM" id="SSF48452">
    <property type="entry name" value="TPR-like"/>
    <property type="match status" value="2"/>
</dbReference>
<dbReference type="InterPro" id="IPR011990">
    <property type="entry name" value="TPR-like_helical_dom_sf"/>
</dbReference>
<evidence type="ECO:0000313" key="13">
    <source>
        <dbReference type="EMBL" id="RUS97075.1"/>
    </source>
</evidence>
<dbReference type="GO" id="GO:0019894">
    <property type="term" value="F:kinesin binding"/>
    <property type="evidence" value="ECO:0007669"/>
    <property type="project" value="TreeGrafter"/>
</dbReference>
<dbReference type="InterPro" id="IPR019734">
    <property type="entry name" value="TPR_rpt"/>
</dbReference>
<keyword evidence="6 10" id="KW-0802">TPR repeat</keyword>
<dbReference type="Gene3D" id="1.25.40.10">
    <property type="entry name" value="Tetratricopeptide repeat domain"/>
    <property type="match status" value="2"/>
</dbReference>
<dbReference type="RefSeq" id="WP_241993463.1">
    <property type="nucleotide sequence ID" value="NZ_RSCM01000005.1"/>
</dbReference>
<evidence type="ECO:0000259" key="12">
    <source>
        <dbReference type="Pfam" id="PF00931"/>
    </source>
</evidence>
<dbReference type="PANTHER" id="PTHR45783">
    <property type="entry name" value="KINESIN LIGHT CHAIN"/>
    <property type="match status" value="1"/>
</dbReference>
<evidence type="ECO:0000313" key="14">
    <source>
        <dbReference type="Proteomes" id="UP000276103"/>
    </source>
</evidence>
<name>A0A3S1AAP2_ANAVA</name>
<dbReference type="GO" id="GO:0005874">
    <property type="term" value="C:microtubule"/>
    <property type="evidence" value="ECO:0007669"/>
    <property type="project" value="UniProtKB-KW"/>
</dbReference>
<dbReference type="InterPro" id="IPR002182">
    <property type="entry name" value="NB-ARC"/>
</dbReference>
<dbReference type="InterPro" id="IPR011600">
    <property type="entry name" value="Pept_C14_caspase"/>
</dbReference>
<dbReference type="EMBL" id="RSCM01000005">
    <property type="protein sequence ID" value="RUS97075.1"/>
    <property type="molecule type" value="Genomic_DNA"/>
</dbReference>
<keyword evidence="8" id="KW-0505">Motor protein</keyword>
<evidence type="ECO:0000256" key="10">
    <source>
        <dbReference type="PROSITE-ProRule" id="PRU00339"/>
    </source>
</evidence>
<comment type="similarity">
    <text evidence="2">Belongs to the kinesin light chain family.</text>
</comment>
<dbReference type="GO" id="GO:0005871">
    <property type="term" value="C:kinesin complex"/>
    <property type="evidence" value="ECO:0007669"/>
    <property type="project" value="InterPro"/>
</dbReference>
<accession>A0A3S1AAP2</accession>
<evidence type="ECO:0000256" key="9">
    <source>
        <dbReference type="ARBA" id="ARBA00023212"/>
    </source>
</evidence>
<protein>
    <submittedName>
        <fullName evidence="13">Uncharacterized protein</fullName>
    </submittedName>
</protein>
<keyword evidence="5" id="KW-0677">Repeat</keyword>
<dbReference type="Pfam" id="PF13424">
    <property type="entry name" value="TPR_12"/>
    <property type="match status" value="3"/>
</dbReference>
<dbReference type="Pfam" id="PF00931">
    <property type="entry name" value="NB-ARC"/>
    <property type="match status" value="1"/>
</dbReference>
<dbReference type="GO" id="GO:0004197">
    <property type="term" value="F:cysteine-type endopeptidase activity"/>
    <property type="evidence" value="ECO:0007669"/>
    <property type="project" value="InterPro"/>
</dbReference>
<evidence type="ECO:0000256" key="6">
    <source>
        <dbReference type="ARBA" id="ARBA00022803"/>
    </source>
</evidence>
<dbReference type="GO" id="GO:0006508">
    <property type="term" value="P:proteolysis"/>
    <property type="evidence" value="ECO:0007669"/>
    <property type="project" value="InterPro"/>
</dbReference>